<comment type="subcellular location">
    <subcellularLocation>
        <location evidence="1 14">Cell membrane</location>
        <topology evidence="1 14">Multi-pass membrane protein</topology>
    </subcellularLocation>
</comment>
<comment type="similarity">
    <text evidence="2 14">Belongs to the peptidase M50B family.</text>
</comment>
<keyword evidence="9 14" id="KW-0862">Zinc</keyword>
<keyword evidence="12 17" id="KW-0129">CBS domain</keyword>
<evidence type="ECO:0000256" key="18">
    <source>
        <dbReference type="SAM" id="MobiDB-lite"/>
    </source>
</evidence>
<evidence type="ECO:0000256" key="3">
    <source>
        <dbReference type="ARBA" id="ARBA00022475"/>
    </source>
</evidence>
<dbReference type="CDD" id="cd06164">
    <property type="entry name" value="S2P-M50_SpoIVFB_CBS"/>
    <property type="match status" value="1"/>
</dbReference>
<dbReference type="PANTHER" id="PTHR39188">
    <property type="entry name" value="MEMBRANE-ASSOCIATED ZINC METALLOPROTEASE M50B"/>
    <property type="match status" value="1"/>
</dbReference>
<keyword evidence="8 14" id="KW-0378">Hydrolase</keyword>
<dbReference type="PROSITE" id="PS51371">
    <property type="entry name" value="CBS"/>
    <property type="match status" value="2"/>
</dbReference>
<evidence type="ECO:0000256" key="10">
    <source>
        <dbReference type="ARBA" id="ARBA00022989"/>
    </source>
</evidence>
<dbReference type="CDD" id="cd04801">
    <property type="entry name" value="CBS_pair_peptidase_M50"/>
    <property type="match status" value="1"/>
</dbReference>
<evidence type="ECO:0000256" key="17">
    <source>
        <dbReference type="PROSITE-ProRule" id="PRU00703"/>
    </source>
</evidence>
<sequence>MRSFRIGSAFGIPIKLDLTFLLVLPLFAYLIGSEVNIWVGILNQYFAVDIVSSALSGDVVPFVVGLVAAIGLFASVLLHELGHSLVARRYGYPISSITLWLFGGIAQLSEMPEEWEQELYIAIAGPLVSIGLGIGLFGVFLTAPSILPAGAVGVGSAALLFVLGYLAITNLALAAFNLLPGFPMDGGRILRALLAINRPYARATEIAAEVGKFFAILLGLVGLFVGFNIFLVGIAFFIYLGATSEAQQTMMSAAFEGVSVRDVMTPAENVNTVDAKSSVSELLEYMFQKRHTGYPVLRDGHLVGLVTLEDAKSVNEVEQDAYRVEEIMSTDLVTVDVNEDALEALTMMQEENIGRLLVMDDEEFAGLLTRSDLMTALAVIRSSGSLEPRTGSQSDHSTGYPREAR</sequence>
<feature type="compositionally biased region" description="Polar residues" evidence="18">
    <location>
        <begin position="384"/>
        <end position="397"/>
    </location>
</feature>
<dbReference type="PANTHER" id="PTHR39188:SF3">
    <property type="entry name" value="STAGE IV SPORULATION PROTEIN FB"/>
    <property type="match status" value="1"/>
</dbReference>
<gene>
    <name evidence="20" type="ORF">ACFQL7_11570</name>
</gene>
<feature type="active site" evidence="15">
    <location>
        <position position="80"/>
    </location>
</feature>
<evidence type="ECO:0000256" key="14">
    <source>
        <dbReference type="PIRNR" id="PIRNR006404"/>
    </source>
</evidence>
<evidence type="ECO:0000256" key="5">
    <source>
        <dbReference type="ARBA" id="ARBA00022692"/>
    </source>
</evidence>
<dbReference type="InterPro" id="IPR016483">
    <property type="entry name" value="UCP006404_Pept_M50_CBS"/>
</dbReference>
<keyword evidence="6 14" id="KW-0479">Metal-binding</keyword>
<keyword evidence="10 14" id="KW-1133">Transmembrane helix</keyword>
<evidence type="ECO:0000256" key="7">
    <source>
        <dbReference type="ARBA" id="ARBA00022737"/>
    </source>
</evidence>
<keyword evidence="4 14" id="KW-0645">Protease</keyword>
<evidence type="ECO:0000256" key="6">
    <source>
        <dbReference type="ARBA" id="ARBA00022723"/>
    </source>
</evidence>
<feature type="transmembrane region" description="Helical" evidence="14">
    <location>
        <begin position="20"/>
        <end position="39"/>
    </location>
</feature>
<dbReference type="InterPro" id="IPR000644">
    <property type="entry name" value="CBS_dom"/>
</dbReference>
<keyword evidence="21" id="KW-1185">Reference proteome</keyword>
<feature type="binding site" evidence="16">
    <location>
        <position position="79"/>
    </location>
    <ligand>
        <name>Zn(2+)</name>
        <dbReference type="ChEBI" id="CHEBI:29105"/>
        <note>catalytic</note>
    </ligand>
</feature>
<dbReference type="InterPro" id="IPR008915">
    <property type="entry name" value="Peptidase_M50"/>
</dbReference>
<evidence type="ECO:0000256" key="1">
    <source>
        <dbReference type="ARBA" id="ARBA00004651"/>
    </source>
</evidence>
<feature type="domain" description="CBS" evidence="19">
    <location>
        <begin position="264"/>
        <end position="321"/>
    </location>
</feature>
<dbReference type="PIRSF" id="PIRSF006404">
    <property type="entry name" value="UCP006404_Pept_M50_CBS"/>
    <property type="match status" value="1"/>
</dbReference>
<reference evidence="20 21" key="1">
    <citation type="journal article" date="2019" name="Int. J. Syst. Evol. Microbiol.">
        <title>The Global Catalogue of Microorganisms (GCM) 10K type strain sequencing project: providing services to taxonomists for standard genome sequencing and annotation.</title>
        <authorList>
            <consortium name="The Broad Institute Genomics Platform"/>
            <consortium name="The Broad Institute Genome Sequencing Center for Infectious Disease"/>
            <person name="Wu L."/>
            <person name="Ma J."/>
        </authorList>
    </citation>
    <scope>NUCLEOTIDE SEQUENCE [LARGE SCALE GENOMIC DNA]</scope>
    <source>
        <strain evidence="20 21">RDMS1</strain>
    </source>
</reference>
<feature type="transmembrane region" description="Helical" evidence="14">
    <location>
        <begin position="59"/>
        <end position="78"/>
    </location>
</feature>
<feature type="transmembrane region" description="Helical" evidence="14">
    <location>
        <begin position="213"/>
        <end position="242"/>
    </location>
</feature>
<evidence type="ECO:0000256" key="11">
    <source>
        <dbReference type="ARBA" id="ARBA00023049"/>
    </source>
</evidence>
<dbReference type="Proteomes" id="UP001596417">
    <property type="component" value="Unassembled WGS sequence"/>
</dbReference>
<keyword evidence="11 14" id="KW-0482">Metalloprotease</keyword>
<dbReference type="EMBL" id="JBHTAX010000001">
    <property type="protein sequence ID" value="MFC7190428.1"/>
    <property type="molecule type" value="Genomic_DNA"/>
</dbReference>
<dbReference type="GO" id="GO:0046872">
    <property type="term" value="F:metal ion binding"/>
    <property type="evidence" value="ECO:0007669"/>
    <property type="project" value="UniProtKB-UniRule"/>
</dbReference>
<dbReference type="AlphaFoldDB" id="A0ABD5YM47"/>
<evidence type="ECO:0000256" key="15">
    <source>
        <dbReference type="PIRSR" id="PIRSR006404-1"/>
    </source>
</evidence>
<keyword evidence="3 14" id="KW-1003">Cell membrane</keyword>
<evidence type="ECO:0000256" key="4">
    <source>
        <dbReference type="ARBA" id="ARBA00022670"/>
    </source>
</evidence>
<evidence type="ECO:0000256" key="9">
    <source>
        <dbReference type="ARBA" id="ARBA00022833"/>
    </source>
</evidence>
<feature type="region of interest" description="Disordered" evidence="18">
    <location>
        <begin position="384"/>
        <end position="405"/>
    </location>
</feature>
<dbReference type="InterPro" id="IPR046342">
    <property type="entry name" value="CBS_dom_sf"/>
</dbReference>
<comment type="caution">
    <text evidence="20">The sequence shown here is derived from an EMBL/GenBank/DDBJ whole genome shotgun (WGS) entry which is preliminary data.</text>
</comment>
<dbReference type="GeneID" id="76200033"/>
<evidence type="ECO:0000256" key="12">
    <source>
        <dbReference type="ARBA" id="ARBA00023122"/>
    </source>
</evidence>
<keyword evidence="13 14" id="KW-0472">Membrane</keyword>
<feature type="transmembrane region" description="Helical" evidence="14">
    <location>
        <begin position="90"/>
        <end position="108"/>
    </location>
</feature>
<evidence type="ECO:0000256" key="8">
    <source>
        <dbReference type="ARBA" id="ARBA00022801"/>
    </source>
</evidence>
<dbReference type="GO" id="GO:0005886">
    <property type="term" value="C:plasma membrane"/>
    <property type="evidence" value="ECO:0007669"/>
    <property type="project" value="UniProtKB-SubCell"/>
</dbReference>
<dbReference type="RefSeq" id="WP_264556090.1">
    <property type="nucleotide sequence ID" value="NZ_CP109979.1"/>
</dbReference>
<evidence type="ECO:0000313" key="21">
    <source>
        <dbReference type="Proteomes" id="UP001596417"/>
    </source>
</evidence>
<proteinExistence type="inferred from homology"/>
<feature type="binding site" evidence="16">
    <location>
        <position position="185"/>
    </location>
    <ligand>
        <name>Zn(2+)</name>
        <dbReference type="ChEBI" id="CHEBI:29105"/>
        <note>catalytic</note>
    </ligand>
</feature>
<evidence type="ECO:0000259" key="19">
    <source>
        <dbReference type="PROSITE" id="PS51371"/>
    </source>
</evidence>
<accession>A0ABD5YM47</accession>
<comment type="cofactor">
    <cofactor evidence="14 16">
        <name>Zn(2+)</name>
        <dbReference type="ChEBI" id="CHEBI:29105"/>
    </cofactor>
    <text evidence="14 16">Binds 1 zinc ion per subunit.</text>
</comment>
<feature type="binding site" evidence="16">
    <location>
        <position position="83"/>
    </location>
    <ligand>
        <name>Zn(2+)</name>
        <dbReference type="ChEBI" id="CHEBI:29105"/>
        <note>catalytic</note>
    </ligand>
</feature>
<evidence type="ECO:0000256" key="2">
    <source>
        <dbReference type="ARBA" id="ARBA00007931"/>
    </source>
</evidence>
<feature type="transmembrane region" description="Helical" evidence="14">
    <location>
        <begin position="120"/>
        <end position="143"/>
    </location>
</feature>
<dbReference type="SUPFAM" id="SSF54631">
    <property type="entry name" value="CBS-domain pair"/>
    <property type="match status" value="1"/>
</dbReference>
<keyword evidence="7" id="KW-0677">Repeat</keyword>
<name>A0ABD5YM47_9EURY</name>
<feature type="domain" description="CBS" evidence="19">
    <location>
        <begin position="328"/>
        <end position="386"/>
    </location>
</feature>
<evidence type="ECO:0000256" key="13">
    <source>
        <dbReference type="ARBA" id="ARBA00023136"/>
    </source>
</evidence>
<protein>
    <recommendedName>
        <fullName evidence="14">Zinc metalloprotease</fullName>
    </recommendedName>
</protein>
<dbReference type="Pfam" id="PF00571">
    <property type="entry name" value="CBS"/>
    <property type="match status" value="2"/>
</dbReference>
<dbReference type="GO" id="GO:0008237">
    <property type="term" value="F:metallopeptidase activity"/>
    <property type="evidence" value="ECO:0007669"/>
    <property type="project" value="UniProtKB-UniRule"/>
</dbReference>
<evidence type="ECO:0000256" key="16">
    <source>
        <dbReference type="PIRSR" id="PIRSR006404-2"/>
    </source>
</evidence>
<dbReference type="SMART" id="SM00116">
    <property type="entry name" value="CBS"/>
    <property type="match status" value="2"/>
</dbReference>
<evidence type="ECO:0000313" key="20">
    <source>
        <dbReference type="EMBL" id="MFC7190428.1"/>
    </source>
</evidence>
<dbReference type="Pfam" id="PF02163">
    <property type="entry name" value="Peptidase_M50"/>
    <property type="match status" value="2"/>
</dbReference>
<organism evidence="20 21">
    <name type="scientific">Halocatena marina</name>
    <dbReference type="NCBI Taxonomy" id="2934937"/>
    <lineage>
        <taxon>Archaea</taxon>
        <taxon>Methanobacteriati</taxon>
        <taxon>Methanobacteriota</taxon>
        <taxon>Stenosarchaea group</taxon>
        <taxon>Halobacteria</taxon>
        <taxon>Halobacteriales</taxon>
        <taxon>Natronomonadaceae</taxon>
        <taxon>Halocatena</taxon>
    </lineage>
</organism>
<keyword evidence="5 14" id="KW-0812">Transmembrane</keyword>
<feature type="transmembrane region" description="Helical" evidence="14">
    <location>
        <begin position="150"/>
        <end position="176"/>
    </location>
</feature>
<dbReference type="GO" id="GO:0006508">
    <property type="term" value="P:proteolysis"/>
    <property type="evidence" value="ECO:0007669"/>
    <property type="project" value="UniProtKB-KW"/>
</dbReference>
<dbReference type="Gene3D" id="3.10.580.10">
    <property type="entry name" value="CBS-domain"/>
    <property type="match status" value="2"/>
</dbReference>